<dbReference type="NCBIfam" id="TIGR00481">
    <property type="entry name" value="YbhB/YbcL family Raf kinase inhibitor-like protein"/>
    <property type="match status" value="1"/>
</dbReference>
<reference evidence="2" key="1">
    <citation type="submission" date="2017-05" db="EMBL/GenBank/DDBJ databases">
        <authorList>
            <person name="Ray J."/>
            <person name="Price M."/>
            <person name="Deutschbauer A."/>
        </authorList>
    </citation>
    <scope>NUCLEOTIDE SEQUENCE [LARGE SCALE GENOMIC DNA]</scope>
    <source>
        <strain evidence="2">DSM 19842</strain>
    </source>
</reference>
<dbReference type="InterPro" id="IPR036610">
    <property type="entry name" value="PEBP-like_sf"/>
</dbReference>
<dbReference type="Pfam" id="PF01161">
    <property type="entry name" value="PBP"/>
    <property type="match status" value="1"/>
</dbReference>
<dbReference type="RefSeq" id="WP_036775432.1">
    <property type="nucleotide sequence ID" value="NZ_CP021235.1"/>
</dbReference>
<evidence type="ECO:0000313" key="2">
    <source>
        <dbReference type="Proteomes" id="UP000266292"/>
    </source>
</evidence>
<evidence type="ECO:0000313" key="1">
    <source>
        <dbReference type="EMBL" id="ARS37716.1"/>
    </source>
</evidence>
<dbReference type="OrthoDB" id="9797506at2"/>
<dbReference type="Gene3D" id="3.90.280.10">
    <property type="entry name" value="PEBP-like"/>
    <property type="match status" value="1"/>
</dbReference>
<dbReference type="KEGG" id="pact:CA264_04185"/>
<dbReference type="EMBL" id="CP021235">
    <property type="protein sequence ID" value="ARS37716.1"/>
    <property type="molecule type" value="Genomic_DNA"/>
</dbReference>
<gene>
    <name evidence="1" type="ORF">CA264_04185</name>
</gene>
<dbReference type="Proteomes" id="UP000266292">
    <property type="component" value="Chromosome"/>
</dbReference>
<dbReference type="InterPro" id="IPR008914">
    <property type="entry name" value="PEBP"/>
</dbReference>
<name>A0A1X9YXQ1_9BACT</name>
<dbReference type="PANTHER" id="PTHR30289">
    <property type="entry name" value="UNCHARACTERIZED PROTEIN YBCL-RELATED"/>
    <property type="match status" value="1"/>
</dbReference>
<dbReference type="AlphaFoldDB" id="A0A1X9YXQ1"/>
<organism evidence="1 2">
    <name type="scientific">Pontibacter actiniarum</name>
    <dbReference type="NCBI Taxonomy" id="323450"/>
    <lineage>
        <taxon>Bacteria</taxon>
        <taxon>Pseudomonadati</taxon>
        <taxon>Bacteroidota</taxon>
        <taxon>Cytophagia</taxon>
        <taxon>Cytophagales</taxon>
        <taxon>Hymenobacteraceae</taxon>
        <taxon>Pontibacter</taxon>
    </lineage>
</organism>
<dbReference type="STRING" id="709015.GCA_000472485_00830"/>
<sequence length="148" mass="16478">METLTRLQVSSPAFEYGEKIPVQHTCDGRNINPTLEIDDLPERTQSLVVMVNDPDAPSGTWSHWLMWDIAPTNLLEEGSAAGTQGLNDFGNPKYNGPCPPIGTHRYFFRVYALDTMLRLPEASTREELLEGMANHILASGELMGVFSR</sequence>
<dbReference type="CDD" id="cd00865">
    <property type="entry name" value="PEBP_bact_arch"/>
    <property type="match status" value="1"/>
</dbReference>
<dbReference type="PANTHER" id="PTHR30289:SF1">
    <property type="entry name" value="PEBP (PHOSPHATIDYLETHANOLAMINE-BINDING PROTEIN) FAMILY PROTEIN"/>
    <property type="match status" value="1"/>
</dbReference>
<dbReference type="SUPFAM" id="SSF49777">
    <property type="entry name" value="PEBP-like"/>
    <property type="match status" value="1"/>
</dbReference>
<keyword evidence="2" id="KW-1185">Reference proteome</keyword>
<dbReference type="InterPro" id="IPR005247">
    <property type="entry name" value="YbhB_YbcL/LppC-like"/>
</dbReference>
<proteinExistence type="predicted"/>
<accession>A0A1X9YXQ1</accession>
<protein>
    <submittedName>
        <fullName evidence="1">Phosphatidylethanolamine-binding protein</fullName>
    </submittedName>
</protein>